<sequence length="145" mass="16333">MRLVQNARIGHKWLACDCLGRQLAPPILTPAYLSEAETYYLRRLTGTKRAEHRGDCPFFRDQATARISEVRSRHAPAKPPEGFFEVLKPAPEKLAQRPEDDSTDDRTRNAASPKLARQLWRLLDVAGVNRVAPLSARVDWSLGTS</sequence>
<accession>A0A0F5Q800</accession>
<gene>
    <name evidence="2" type="ORF">WH87_14415</name>
</gene>
<feature type="compositionally biased region" description="Basic and acidic residues" evidence="1">
    <location>
        <begin position="90"/>
        <end position="108"/>
    </location>
</feature>
<feature type="region of interest" description="Disordered" evidence="1">
    <location>
        <begin position="69"/>
        <end position="111"/>
    </location>
</feature>
<dbReference type="EMBL" id="LANJ01000040">
    <property type="protein sequence ID" value="KKC36149.1"/>
    <property type="molecule type" value="Genomic_DNA"/>
</dbReference>
<feature type="non-terminal residue" evidence="2">
    <location>
        <position position="145"/>
    </location>
</feature>
<name>A0A0F5Q800_9HYPH</name>
<evidence type="ECO:0000313" key="3">
    <source>
        <dbReference type="Proteomes" id="UP000033411"/>
    </source>
</evidence>
<dbReference type="AlphaFoldDB" id="A0A0F5Q800"/>
<dbReference type="Proteomes" id="UP000033411">
    <property type="component" value="Unassembled WGS sequence"/>
</dbReference>
<protein>
    <submittedName>
        <fullName evidence="2">Uncharacterized protein</fullName>
    </submittedName>
</protein>
<proteinExistence type="predicted"/>
<evidence type="ECO:0000256" key="1">
    <source>
        <dbReference type="SAM" id="MobiDB-lite"/>
    </source>
</evidence>
<organism evidence="2 3">
    <name type="scientific">Devosia epidermidihirudinis</name>
    <dbReference type="NCBI Taxonomy" id="1293439"/>
    <lineage>
        <taxon>Bacteria</taxon>
        <taxon>Pseudomonadati</taxon>
        <taxon>Pseudomonadota</taxon>
        <taxon>Alphaproteobacteria</taxon>
        <taxon>Hyphomicrobiales</taxon>
        <taxon>Devosiaceae</taxon>
        <taxon>Devosia</taxon>
    </lineage>
</organism>
<comment type="caution">
    <text evidence="2">The sequence shown here is derived from an EMBL/GenBank/DDBJ whole genome shotgun (WGS) entry which is preliminary data.</text>
</comment>
<evidence type="ECO:0000313" key="2">
    <source>
        <dbReference type="EMBL" id="KKC36149.1"/>
    </source>
</evidence>
<keyword evidence="3" id="KW-1185">Reference proteome</keyword>
<reference evidence="2 3" key="1">
    <citation type="submission" date="2015-03" db="EMBL/GenBank/DDBJ databases">
        <authorList>
            <person name="Lepp D."/>
            <person name="Hassan Y.I."/>
            <person name="Li X.-Z."/>
            <person name="Zhou T."/>
        </authorList>
    </citation>
    <scope>NUCLEOTIDE SEQUENCE [LARGE SCALE GENOMIC DNA]</scope>
    <source>
        <strain evidence="2 3">E84</strain>
    </source>
</reference>